<organism evidence="1 2">
    <name type="scientific">Melastoma candidum</name>
    <dbReference type="NCBI Taxonomy" id="119954"/>
    <lineage>
        <taxon>Eukaryota</taxon>
        <taxon>Viridiplantae</taxon>
        <taxon>Streptophyta</taxon>
        <taxon>Embryophyta</taxon>
        <taxon>Tracheophyta</taxon>
        <taxon>Spermatophyta</taxon>
        <taxon>Magnoliopsida</taxon>
        <taxon>eudicotyledons</taxon>
        <taxon>Gunneridae</taxon>
        <taxon>Pentapetalae</taxon>
        <taxon>rosids</taxon>
        <taxon>malvids</taxon>
        <taxon>Myrtales</taxon>
        <taxon>Melastomataceae</taxon>
        <taxon>Melastomatoideae</taxon>
        <taxon>Melastomateae</taxon>
        <taxon>Melastoma</taxon>
    </lineage>
</organism>
<gene>
    <name evidence="1" type="ORF">MLD38_031856</name>
</gene>
<comment type="caution">
    <text evidence="1">The sequence shown here is derived from an EMBL/GenBank/DDBJ whole genome shotgun (WGS) entry which is preliminary data.</text>
</comment>
<protein>
    <submittedName>
        <fullName evidence="1">Uncharacterized protein</fullName>
    </submittedName>
</protein>
<reference evidence="2" key="1">
    <citation type="journal article" date="2023" name="Front. Plant Sci.">
        <title>Chromosomal-level genome assembly of Melastoma candidum provides insights into trichome evolution.</title>
        <authorList>
            <person name="Zhong Y."/>
            <person name="Wu W."/>
            <person name="Sun C."/>
            <person name="Zou P."/>
            <person name="Liu Y."/>
            <person name="Dai S."/>
            <person name="Zhou R."/>
        </authorList>
    </citation>
    <scope>NUCLEOTIDE SEQUENCE [LARGE SCALE GENOMIC DNA]</scope>
</reference>
<accession>A0ACB9MSE0</accession>
<evidence type="ECO:0000313" key="1">
    <source>
        <dbReference type="EMBL" id="KAI4326552.1"/>
    </source>
</evidence>
<name>A0ACB9MSE0_9MYRT</name>
<evidence type="ECO:0000313" key="2">
    <source>
        <dbReference type="Proteomes" id="UP001057402"/>
    </source>
</evidence>
<sequence length="217" mass="22888">MAAFSSYENAAASMDSTSAGDYQTCSMAMGENGSFTGFDEAAGSISTFDDLQADNSHRWASKKAARTSSLLPLGISSITSTILEQMILKGSSFLFSFRKKAYEMLVSLAATAVAIPTIDLDDGRASLLSSIASASEGWGAFHVINHGVPLELLDLARQLGASFLVNSGGGEAQPEQTLGLQSHSDGGAITWSYCPSYWLIKLRSSSMGCTRARSTGR</sequence>
<keyword evidence="2" id="KW-1185">Reference proteome</keyword>
<proteinExistence type="predicted"/>
<dbReference type="Proteomes" id="UP001057402">
    <property type="component" value="Chromosome 9"/>
</dbReference>
<dbReference type="EMBL" id="CM042888">
    <property type="protein sequence ID" value="KAI4326552.1"/>
    <property type="molecule type" value="Genomic_DNA"/>
</dbReference>